<name>A0A8S0X5E5_CYCAE</name>
<keyword evidence="3" id="KW-1185">Reference proteome</keyword>
<feature type="compositionally biased region" description="Polar residues" evidence="1">
    <location>
        <begin position="79"/>
        <end position="96"/>
    </location>
</feature>
<dbReference type="EMBL" id="CACVBS010000061">
    <property type="protein sequence ID" value="CAA7267622.1"/>
    <property type="molecule type" value="Genomic_DNA"/>
</dbReference>
<sequence>MSSTFTPSTAIDMSKERDWAPALGMLDWDNTSIVFTKRTLLEFLKYTGTTVDTNFQNISKLPRYAKFGKLSNAAPDAADSSTAGKDTTADPASSPDTFRPSRRVRTAPGGPTSDIFGHDVNDDALSQAPAQTSDATLNNPAPTVATSESTQDYEPQGLDFGSSNKPSRRVRENPGGSSSLSNFWDAQEEPEEFKPTRRVRQGPGGHDSISGLF</sequence>
<protein>
    <submittedName>
        <fullName evidence="2">Uncharacterized protein</fullName>
    </submittedName>
</protein>
<dbReference type="AlphaFoldDB" id="A0A8S0X5E5"/>
<accession>A0A8S0X5E5</accession>
<dbReference type="OrthoDB" id="4062651at2759"/>
<gene>
    <name evidence="2" type="ORF">AAE3_LOCUS9870</name>
</gene>
<evidence type="ECO:0000313" key="3">
    <source>
        <dbReference type="Proteomes" id="UP000467700"/>
    </source>
</evidence>
<comment type="caution">
    <text evidence="2">The sequence shown here is derived from an EMBL/GenBank/DDBJ whole genome shotgun (WGS) entry which is preliminary data.</text>
</comment>
<evidence type="ECO:0000313" key="2">
    <source>
        <dbReference type="EMBL" id="CAA7267622.1"/>
    </source>
</evidence>
<proteinExistence type="predicted"/>
<dbReference type="Proteomes" id="UP000467700">
    <property type="component" value="Unassembled WGS sequence"/>
</dbReference>
<reference evidence="2 3" key="1">
    <citation type="submission" date="2020-01" db="EMBL/GenBank/DDBJ databases">
        <authorList>
            <person name="Gupta K D."/>
        </authorList>
    </citation>
    <scope>NUCLEOTIDE SEQUENCE [LARGE SCALE GENOMIC DNA]</scope>
</reference>
<feature type="region of interest" description="Disordered" evidence="1">
    <location>
        <begin position="73"/>
        <end position="213"/>
    </location>
</feature>
<organism evidence="2 3">
    <name type="scientific">Cyclocybe aegerita</name>
    <name type="common">Black poplar mushroom</name>
    <name type="synonym">Agrocybe aegerita</name>
    <dbReference type="NCBI Taxonomy" id="1973307"/>
    <lineage>
        <taxon>Eukaryota</taxon>
        <taxon>Fungi</taxon>
        <taxon>Dikarya</taxon>
        <taxon>Basidiomycota</taxon>
        <taxon>Agaricomycotina</taxon>
        <taxon>Agaricomycetes</taxon>
        <taxon>Agaricomycetidae</taxon>
        <taxon>Agaricales</taxon>
        <taxon>Agaricineae</taxon>
        <taxon>Bolbitiaceae</taxon>
        <taxon>Cyclocybe</taxon>
    </lineage>
</organism>
<feature type="compositionally biased region" description="Polar residues" evidence="1">
    <location>
        <begin position="175"/>
        <end position="184"/>
    </location>
</feature>
<evidence type="ECO:0000256" key="1">
    <source>
        <dbReference type="SAM" id="MobiDB-lite"/>
    </source>
</evidence>
<feature type="compositionally biased region" description="Polar residues" evidence="1">
    <location>
        <begin position="128"/>
        <end position="153"/>
    </location>
</feature>